<comment type="caution">
    <text evidence="2">The sequence shown here is derived from an EMBL/GenBank/DDBJ whole genome shotgun (WGS) entry which is preliminary data.</text>
</comment>
<dbReference type="AlphaFoldDB" id="A0A176WNA6"/>
<sequence>MDKKERGSEGRSGVGGSRRSSESETMDGLKAETTSGRGNEAGRTRSGKVRVLGEGGLATPARTRTGHDPAGKAEARGVLLTAARELLRAAVKGPKRNILPEEGMAGSDPKVSGRRQSVTGARLARCRMGLGAHAGVEKVEAKMSIAGAGISTPSRAEQTEPEPAFRLSGIGPRGGVILAAVHRFASYPSPSPLGTMHDYQKMGTDDDCGGPFALTSVTNDLDDVVRSIGRPQ</sequence>
<evidence type="ECO:0000313" key="2">
    <source>
        <dbReference type="EMBL" id="OAE34630.1"/>
    </source>
</evidence>
<protein>
    <submittedName>
        <fullName evidence="2">Uncharacterized protein</fullName>
    </submittedName>
</protein>
<proteinExistence type="predicted"/>
<accession>A0A176WNA6</accession>
<organism evidence="2 3">
    <name type="scientific">Marchantia polymorpha subsp. ruderalis</name>
    <dbReference type="NCBI Taxonomy" id="1480154"/>
    <lineage>
        <taxon>Eukaryota</taxon>
        <taxon>Viridiplantae</taxon>
        <taxon>Streptophyta</taxon>
        <taxon>Embryophyta</taxon>
        <taxon>Marchantiophyta</taxon>
        <taxon>Marchantiopsida</taxon>
        <taxon>Marchantiidae</taxon>
        <taxon>Marchantiales</taxon>
        <taxon>Marchantiaceae</taxon>
        <taxon>Marchantia</taxon>
    </lineage>
</organism>
<dbReference type="Proteomes" id="UP000077202">
    <property type="component" value="Unassembled WGS sequence"/>
</dbReference>
<feature type="region of interest" description="Disordered" evidence="1">
    <location>
        <begin position="1"/>
        <end position="71"/>
    </location>
</feature>
<name>A0A176WNA6_MARPO</name>
<dbReference type="EMBL" id="LVLJ01000377">
    <property type="protein sequence ID" value="OAE34630.1"/>
    <property type="molecule type" value="Genomic_DNA"/>
</dbReference>
<feature type="compositionally biased region" description="Basic and acidic residues" evidence="1">
    <location>
        <begin position="19"/>
        <end position="30"/>
    </location>
</feature>
<gene>
    <name evidence="2" type="ORF">AXG93_167s1410</name>
</gene>
<reference evidence="2" key="1">
    <citation type="submission" date="2016-03" db="EMBL/GenBank/DDBJ databases">
        <title>Mechanisms controlling the formation of the plant cell surface in tip-growing cells are functionally conserved among land plants.</title>
        <authorList>
            <person name="Honkanen S."/>
            <person name="Jones V.A."/>
            <person name="Morieri G."/>
            <person name="Champion C."/>
            <person name="Hetherington A.J."/>
            <person name="Kelly S."/>
            <person name="Saint-Marcoux D."/>
            <person name="Proust H."/>
            <person name="Prescott H."/>
            <person name="Dolan L."/>
        </authorList>
    </citation>
    <scope>NUCLEOTIDE SEQUENCE [LARGE SCALE GENOMIC DNA]</scope>
    <source>
        <tissue evidence="2">Whole gametophyte</tissue>
    </source>
</reference>
<evidence type="ECO:0000256" key="1">
    <source>
        <dbReference type="SAM" id="MobiDB-lite"/>
    </source>
</evidence>
<evidence type="ECO:0000313" key="3">
    <source>
        <dbReference type="Proteomes" id="UP000077202"/>
    </source>
</evidence>
<keyword evidence="3" id="KW-1185">Reference proteome</keyword>